<organism evidence="2">
    <name type="scientific">freshwater metagenome</name>
    <dbReference type="NCBI Taxonomy" id="449393"/>
    <lineage>
        <taxon>unclassified sequences</taxon>
        <taxon>metagenomes</taxon>
        <taxon>ecological metagenomes</taxon>
    </lineage>
</organism>
<feature type="region of interest" description="Disordered" evidence="1">
    <location>
        <begin position="1"/>
        <end position="32"/>
    </location>
</feature>
<evidence type="ECO:0000313" key="2">
    <source>
        <dbReference type="EMBL" id="CAB4628077.1"/>
    </source>
</evidence>
<accession>A0A6J6ITU2</accession>
<gene>
    <name evidence="2" type="ORF">UFOPK2046_00200</name>
</gene>
<reference evidence="2" key="1">
    <citation type="submission" date="2020-05" db="EMBL/GenBank/DDBJ databases">
        <authorList>
            <person name="Chiriac C."/>
            <person name="Salcher M."/>
            <person name="Ghai R."/>
            <person name="Kavagutti S V."/>
        </authorList>
    </citation>
    <scope>NUCLEOTIDE SEQUENCE</scope>
</reference>
<sequence length="108" mass="11128">MKTMIGHPISDVPLPSVTGTGPEPVLRTKPASTKPIKAINSPIPTEIATLSCAGTALKTAVLKPVSTSTRMMRPSSTTRPIASAHVIWEATPYATNVLSPSPVAIASG</sequence>
<name>A0A6J6ITU2_9ZZZZ</name>
<proteinExistence type="predicted"/>
<dbReference type="AlphaFoldDB" id="A0A6J6ITU2"/>
<dbReference type="EMBL" id="CAEZVP010000018">
    <property type="protein sequence ID" value="CAB4628077.1"/>
    <property type="molecule type" value="Genomic_DNA"/>
</dbReference>
<evidence type="ECO:0000256" key="1">
    <source>
        <dbReference type="SAM" id="MobiDB-lite"/>
    </source>
</evidence>
<protein>
    <submittedName>
        <fullName evidence="2">Unannotated protein</fullName>
    </submittedName>
</protein>